<dbReference type="AlphaFoldDB" id="A0A644ZRZ8"/>
<keyword evidence="3" id="KW-0233">DNA recombination</keyword>
<dbReference type="PANTHER" id="PTHR33991:SF1">
    <property type="entry name" value="DNA REPAIR PROTEIN RECO"/>
    <property type="match status" value="1"/>
</dbReference>
<dbReference type="EMBL" id="VSSQ01010227">
    <property type="protein sequence ID" value="MPM43769.1"/>
    <property type="molecule type" value="Genomic_DNA"/>
</dbReference>
<dbReference type="Gene3D" id="1.20.1440.120">
    <property type="entry name" value="Recombination protein O, C-terminal domain"/>
    <property type="match status" value="1"/>
</dbReference>
<comment type="similarity">
    <text evidence="1">Belongs to the RecO family.</text>
</comment>
<gene>
    <name evidence="5" type="primary">recO_24</name>
    <name evidence="5" type="ORF">SDC9_90446</name>
</gene>
<dbReference type="SUPFAM" id="SSF57863">
    <property type="entry name" value="ArfGap/RecO-like zinc finger"/>
    <property type="match status" value="1"/>
</dbReference>
<evidence type="ECO:0000256" key="3">
    <source>
        <dbReference type="ARBA" id="ARBA00023172"/>
    </source>
</evidence>
<name>A0A644ZRZ8_9ZZZZ</name>
<comment type="caution">
    <text evidence="5">The sequence shown here is derived from an EMBL/GenBank/DDBJ whole genome shotgun (WGS) entry which is preliminary data.</text>
</comment>
<dbReference type="InterPro" id="IPR012340">
    <property type="entry name" value="NA-bd_OB-fold"/>
</dbReference>
<reference evidence="5" key="1">
    <citation type="submission" date="2019-08" db="EMBL/GenBank/DDBJ databases">
        <authorList>
            <person name="Kucharzyk K."/>
            <person name="Murdoch R.W."/>
            <person name="Higgins S."/>
            <person name="Loffler F."/>
        </authorList>
    </citation>
    <scope>NUCLEOTIDE SEQUENCE</scope>
</reference>
<evidence type="ECO:0000256" key="2">
    <source>
        <dbReference type="ARBA" id="ARBA00021310"/>
    </source>
</evidence>
<sequence length="217" mass="25722">MFTRDFGRVSYLLPKIRGRRSKINPALFSPLSILNLEVEHLPLREIQRLKEADRQTLLYDIGVNLTKVSLTFFLSEFLSKVLRETDNNELLFDYLKQAVEVLEETKTGLANFHLTFVFGLTRFLGVYPNLENYTRGCCFDMLNGEFTCRTPDHAYYLRERESAFLNRLSRINFSNMHLFILSRNDRNLIIDRMLTYYRLHLYDFQPIKSLDVLRELS</sequence>
<dbReference type="Pfam" id="PF02565">
    <property type="entry name" value="RecO_C"/>
    <property type="match status" value="1"/>
</dbReference>
<dbReference type="GO" id="GO:0006310">
    <property type="term" value="P:DNA recombination"/>
    <property type="evidence" value="ECO:0007669"/>
    <property type="project" value="UniProtKB-KW"/>
</dbReference>
<evidence type="ECO:0000256" key="1">
    <source>
        <dbReference type="ARBA" id="ARBA00007452"/>
    </source>
</evidence>
<dbReference type="InterPro" id="IPR003717">
    <property type="entry name" value="RecO"/>
</dbReference>
<dbReference type="GO" id="GO:0043590">
    <property type="term" value="C:bacterial nucleoid"/>
    <property type="evidence" value="ECO:0007669"/>
    <property type="project" value="TreeGrafter"/>
</dbReference>
<accession>A0A644ZRZ8</accession>
<protein>
    <recommendedName>
        <fullName evidence="2">DNA repair protein RecO</fullName>
    </recommendedName>
    <alternativeName>
        <fullName evidence="4">Recombination protein O</fullName>
    </alternativeName>
</protein>
<evidence type="ECO:0000256" key="4">
    <source>
        <dbReference type="ARBA" id="ARBA00033409"/>
    </source>
</evidence>
<dbReference type="GO" id="GO:0006302">
    <property type="term" value="P:double-strand break repair"/>
    <property type="evidence" value="ECO:0007669"/>
    <property type="project" value="TreeGrafter"/>
</dbReference>
<organism evidence="5">
    <name type="scientific">bioreactor metagenome</name>
    <dbReference type="NCBI Taxonomy" id="1076179"/>
    <lineage>
        <taxon>unclassified sequences</taxon>
        <taxon>metagenomes</taxon>
        <taxon>ecological metagenomes</taxon>
    </lineage>
</organism>
<dbReference type="PANTHER" id="PTHR33991">
    <property type="entry name" value="DNA REPAIR PROTEIN RECO"/>
    <property type="match status" value="1"/>
</dbReference>
<dbReference type="Gene3D" id="2.40.50.140">
    <property type="entry name" value="Nucleic acid-binding proteins"/>
    <property type="match status" value="1"/>
</dbReference>
<proteinExistence type="inferred from homology"/>
<evidence type="ECO:0000313" key="5">
    <source>
        <dbReference type="EMBL" id="MPM43769.1"/>
    </source>
</evidence>
<dbReference type="InterPro" id="IPR042242">
    <property type="entry name" value="RecO_C"/>
</dbReference>
<dbReference type="InterPro" id="IPR037278">
    <property type="entry name" value="ARFGAP/RecO"/>
</dbReference>